<dbReference type="InterPro" id="IPR025110">
    <property type="entry name" value="AMP-bd_C"/>
</dbReference>
<dbReference type="InterPro" id="IPR000873">
    <property type="entry name" value="AMP-dep_synth/lig_dom"/>
</dbReference>
<organism evidence="5 6">
    <name type="scientific">Algimonas ampicilliniresistens</name>
    <dbReference type="NCBI Taxonomy" id="1298735"/>
    <lineage>
        <taxon>Bacteria</taxon>
        <taxon>Pseudomonadati</taxon>
        <taxon>Pseudomonadota</taxon>
        <taxon>Alphaproteobacteria</taxon>
        <taxon>Maricaulales</taxon>
        <taxon>Robiginitomaculaceae</taxon>
        <taxon>Algimonas</taxon>
    </lineage>
</organism>
<evidence type="ECO:0000256" key="1">
    <source>
        <dbReference type="ARBA" id="ARBA00006432"/>
    </source>
</evidence>
<evidence type="ECO:0000256" key="2">
    <source>
        <dbReference type="ARBA" id="ARBA00022598"/>
    </source>
</evidence>
<dbReference type="Pfam" id="PF13193">
    <property type="entry name" value="AMP-binding_C"/>
    <property type="match status" value="1"/>
</dbReference>
<sequence>MHPRQFARTTPDAPAISLLDETAHITASLTYAELEARANRYAHALRSLGLNRGDRFAIWKRNSLSFLPLYWAAQRAGLLICPVATHLSYAETDYIIRDSGSKLLITDGAVGQAAEVVSRLKDEAMLDGRIYWTDYPLDGAPDFDALTADYPDTPIHDESAGSQMLYSSGTTGRPKGVKVALPDEAVEAPAPFVALVGALFKVTPQTRYLSPAPLYHAAPLAYCISVQRLGGHIFVMDKFREETCLAAIERHAITFVQMVPTMFVRLLKQPETLRTRYSLSSLDCVVHAAAPCPVHTKHAMIDWLGPIVQEYYAGSEGNGLTFISAQEWLRKPGSVGKAVFGTVHICDPETGEDLPPGETGTVYFEGQSNFEYHGDASKTQRAYHAHHANRSTLGDVGHIDDDGYLFLTDRKANMIISGGVNIYPQETENVLLEHPSVLDAAVLGVPCEEMGERVKAFVQLMPGAKSDGLDGELIAFTRDRISHVKAPREVQIVASLPRTESGKLLKRVLLD</sequence>
<dbReference type="PANTHER" id="PTHR43201:SF5">
    <property type="entry name" value="MEDIUM-CHAIN ACYL-COA LIGASE ACSF2, MITOCHONDRIAL"/>
    <property type="match status" value="1"/>
</dbReference>
<evidence type="ECO:0000313" key="6">
    <source>
        <dbReference type="Proteomes" id="UP001161391"/>
    </source>
</evidence>
<dbReference type="RefSeq" id="WP_284390851.1">
    <property type="nucleotide sequence ID" value="NZ_BSNK01000002.1"/>
</dbReference>
<proteinExistence type="inferred from homology"/>
<evidence type="ECO:0000259" key="3">
    <source>
        <dbReference type="Pfam" id="PF00501"/>
    </source>
</evidence>
<comment type="caution">
    <text evidence="5">The sequence shown here is derived from an EMBL/GenBank/DDBJ whole genome shotgun (WGS) entry which is preliminary data.</text>
</comment>
<dbReference type="InterPro" id="IPR045851">
    <property type="entry name" value="AMP-bd_C_sf"/>
</dbReference>
<dbReference type="PANTHER" id="PTHR43201">
    <property type="entry name" value="ACYL-COA SYNTHETASE"/>
    <property type="match status" value="1"/>
</dbReference>
<dbReference type="SUPFAM" id="SSF56801">
    <property type="entry name" value="Acetyl-CoA synthetase-like"/>
    <property type="match status" value="1"/>
</dbReference>
<keyword evidence="2 5" id="KW-0436">Ligase</keyword>
<name>A0ABQ5VBM7_9PROT</name>
<dbReference type="InterPro" id="IPR042099">
    <property type="entry name" value="ANL_N_sf"/>
</dbReference>
<evidence type="ECO:0000259" key="4">
    <source>
        <dbReference type="Pfam" id="PF13193"/>
    </source>
</evidence>
<comment type="similarity">
    <text evidence="1">Belongs to the ATP-dependent AMP-binding enzyme family.</text>
</comment>
<keyword evidence="6" id="KW-1185">Reference proteome</keyword>
<dbReference type="PROSITE" id="PS00455">
    <property type="entry name" value="AMP_BINDING"/>
    <property type="match status" value="1"/>
</dbReference>
<dbReference type="EMBL" id="BSNK01000002">
    <property type="protein sequence ID" value="GLQ24445.1"/>
    <property type="molecule type" value="Genomic_DNA"/>
</dbReference>
<reference evidence="5" key="2">
    <citation type="submission" date="2023-01" db="EMBL/GenBank/DDBJ databases">
        <title>Draft genome sequence of Algimonas ampicilliniresistens strain NBRC 108219.</title>
        <authorList>
            <person name="Sun Q."/>
            <person name="Mori K."/>
        </authorList>
    </citation>
    <scope>NUCLEOTIDE SEQUENCE</scope>
    <source>
        <strain evidence="5">NBRC 108219</strain>
    </source>
</reference>
<reference evidence="5" key="1">
    <citation type="journal article" date="2014" name="Int. J. Syst. Evol. Microbiol.">
        <title>Complete genome of a new Firmicutes species belonging to the dominant human colonic microbiota ('Ruminococcus bicirculans') reveals two chromosomes and a selective capacity to utilize plant glucans.</title>
        <authorList>
            <consortium name="NISC Comparative Sequencing Program"/>
            <person name="Wegmann U."/>
            <person name="Louis P."/>
            <person name="Goesmann A."/>
            <person name="Henrissat B."/>
            <person name="Duncan S.H."/>
            <person name="Flint H.J."/>
        </authorList>
    </citation>
    <scope>NUCLEOTIDE SEQUENCE</scope>
    <source>
        <strain evidence="5">NBRC 108219</strain>
    </source>
</reference>
<accession>A0ABQ5VBM7</accession>
<dbReference type="GO" id="GO:0016874">
    <property type="term" value="F:ligase activity"/>
    <property type="evidence" value="ECO:0007669"/>
    <property type="project" value="UniProtKB-KW"/>
</dbReference>
<dbReference type="Gene3D" id="3.30.300.30">
    <property type="match status" value="1"/>
</dbReference>
<dbReference type="Pfam" id="PF00501">
    <property type="entry name" value="AMP-binding"/>
    <property type="match status" value="1"/>
</dbReference>
<feature type="domain" description="AMP-dependent synthetase/ligase" evidence="3">
    <location>
        <begin position="5"/>
        <end position="370"/>
    </location>
</feature>
<dbReference type="Gene3D" id="3.40.50.12780">
    <property type="entry name" value="N-terminal domain of ligase-like"/>
    <property type="match status" value="1"/>
</dbReference>
<evidence type="ECO:0000313" key="5">
    <source>
        <dbReference type="EMBL" id="GLQ24445.1"/>
    </source>
</evidence>
<protein>
    <submittedName>
        <fullName evidence="5">Acyl-CoA ligase</fullName>
    </submittedName>
</protein>
<feature type="domain" description="AMP-binding enzyme C-terminal" evidence="4">
    <location>
        <begin position="426"/>
        <end position="503"/>
    </location>
</feature>
<gene>
    <name evidence="5" type="ORF">GCM10007853_23190</name>
</gene>
<dbReference type="InterPro" id="IPR020845">
    <property type="entry name" value="AMP-binding_CS"/>
</dbReference>
<dbReference type="Proteomes" id="UP001161391">
    <property type="component" value="Unassembled WGS sequence"/>
</dbReference>